<dbReference type="PROSITE" id="PS00061">
    <property type="entry name" value="ADH_SHORT"/>
    <property type="match status" value="1"/>
</dbReference>
<protein>
    <recommendedName>
        <fullName evidence="5">Dehydrogenase</fullName>
    </recommendedName>
</protein>
<dbReference type="PANTHER" id="PTHR43639:SF1">
    <property type="entry name" value="SHORT-CHAIN DEHYDROGENASE_REDUCTASE FAMILY PROTEIN"/>
    <property type="match status" value="1"/>
</dbReference>
<organism evidence="3 4">
    <name type="scientific">Levilinea saccharolytica</name>
    <dbReference type="NCBI Taxonomy" id="229921"/>
    <lineage>
        <taxon>Bacteria</taxon>
        <taxon>Bacillati</taxon>
        <taxon>Chloroflexota</taxon>
        <taxon>Anaerolineae</taxon>
        <taxon>Anaerolineales</taxon>
        <taxon>Anaerolineaceae</taxon>
        <taxon>Levilinea</taxon>
    </lineage>
</organism>
<dbReference type="PRINTS" id="PR00080">
    <property type="entry name" value="SDRFAMILY"/>
</dbReference>
<evidence type="ECO:0000313" key="3">
    <source>
        <dbReference type="EMBL" id="KPL86997.1"/>
    </source>
</evidence>
<dbReference type="AlphaFoldDB" id="A0A0P6YTY4"/>
<dbReference type="Gene3D" id="3.40.50.720">
    <property type="entry name" value="NAD(P)-binding Rossmann-like Domain"/>
    <property type="match status" value="1"/>
</dbReference>
<evidence type="ECO:0008006" key="5">
    <source>
        <dbReference type="Google" id="ProtNLM"/>
    </source>
</evidence>
<sequence>MPLAVVTGAGQRLGRAIALGLAARGYAVGLHYHASAQAAEETAAEIRAQGGRSFLAQADLRDEGQIARLFAQVDGWDHPLRVWVNSAAVMPAQDADTMAAEEWDAVMDLNLRAPFLCAQQAARRMDSGGVIINLSDSGAVKAWSGFPAYTVSKAGVEALTRVLARRWGPRVRVNAVAPGLILRGEMTTAEEWQALTGRLPMRQGGGPQDVVRAVVFLIENPYITGETLVVDGGYRLI</sequence>
<dbReference type="RefSeq" id="WP_160318380.1">
    <property type="nucleotide sequence ID" value="NZ_DF967974.1"/>
</dbReference>
<dbReference type="GO" id="GO:0016491">
    <property type="term" value="F:oxidoreductase activity"/>
    <property type="evidence" value="ECO:0007669"/>
    <property type="project" value="UniProtKB-KW"/>
</dbReference>
<dbReference type="InterPro" id="IPR002347">
    <property type="entry name" value="SDR_fam"/>
</dbReference>
<dbReference type="InterPro" id="IPR020904">
    <property type="entry name" value="Sc_DH/Rdtase_CS"/>
</dbReference>
<reference evidence="3 4" key="1">
    <citation type="submission" date="2015-07" db="EMBL/GenBank/DDBJ databases">
        <title>Genome sequence of Levilinea saccharolytica DSM 16555.</title>
        <authorList>
            <person name="Hemp J."/>
            <person name="Ward L.M."/>
            <person name="Pace L.A."/>
            <person name="Fischer W.W."/>
        </authorList>
    </citation>
    <scope>NUCLEOTIDE SEQUENCE [LARGE SCALE GENOMIC DNA]</scope>
    <source>
        <strain evidence="3 4">KIBI-1</strain>
    </source>
</reference>
<gene>
    <name evidence="3" type="ORF">ADN01_05175</name>
</gene>
<dbReference type="EMBL" id="LGCM01000020">
    <property type="protein sequence ID" value="KPL86997.1"/>
    <property type="molecule type" value="Genomic_DNA"/>
</dbReference>
<dbReference type="Pfam" id="PF13561">
    <property type="entry name" value="adh_short_C2"/>
    <property type="match status" value="1"/>
</dbReference>
<keyword evidence="2" id="KW-0560">Oxidoreductase</keyword>
<dbReference type="InterPro" id="IPR036291">
    <property type="entry name" value="NAD(P)-bd_dom_sf"/>
</dbReference>
<dbReference type="PANTHER" id="PTHR43639">
    <property type="entry name" value="OXIDOREDUCTASE, SHORT-CHAIN DEHYDROGENASE/REDUCTASE FAMILY (AFU_ORTHOLOGUE AFUA_5G02870)"/>
    <property type="match status" value="1"/>
</dbReference>
<accession>A0A0P6YTY4</accession>
<comment type="caution">
    <text evidence="3">The sequence shown here is derived from an EMBL/GenBank/DDBJ whole genome shotgun (WGS) entry which is preliminary data.</text>
</comment>
<proteinExistence type="inferred from homology"/>
<name>A0A0P6YTY4_9CHLR</name>
<dbReference type="Proteomes" id="UP000050501">
    <property type="component" value="Unassembled WGS sequence"/>
</dbReference>
<dbReference type="PRINTS" id="PR00081">
    <property type="entry name" value="GDHRDH"/>
</dbReference>
<keyword evidence="4" id="KW-1185">Reference proteome</keyword>
<evidence type="ECO:0000256" key="2">
    <source>
        <dbReference type="ARBA" id="ARBA00023002"/>
    </source>
</evidence>
<evidence type="ECO:0000256" key="1">
    <source>
        <dbReference type="ARBA" id="ARBA00006484"/>
    </source>
</evidence>
<evidence type="ECO:0000313" key="4">
    <source>
        <dbReference type="Proteomes" id="UP000050501"/>
    </source>
</evidence>
<dbReference type="STRING" id="229921.ADN01_05175"/>
<dbReference type="SUPFAM" id="SSF51735">
    <property type="entry name" value="NAD(P)-binding Rossmann-fold domains"/>
    <property type="match status" value="1"/>
</dbReference>
<comment type="similarity">
    <text evidence="1">Belongs to the short-chain dehydrogenases/reductases (SDR) family.</text>
</comment>